<dbReference type="SUPFAM" id="SSF56112">
    <property type="entry name" value="Protein kinase-like (PK-like)"/>
    <property type="match status" value="1"/>
</dbReference>
<dbReference type="InterPro" id="IPR000719">
    <property type="entry name" value="Prot_kinase_dom"/>
</dbReference>
<dbReference type="GO" id="GO:0005524">
    <property type="term" value="F:ATP binding"/>
    <property type="evidence" value="ECO:0007669"/>
    <property type="project" value="UniProtKB-UniRule"/>
</dbReference>
<keyword evidence="3" id="KW-0418">Kinase</keyword>
<proteinExistence type="predicted"/>
<dbReference type="PROSITE" id="PS00107">
    <property type="entry name" value="PROTEIN_KINASE_ATP"/>
    <property type="match status" value="1"/>
</dbReference>
<dbReference type="EMBL" id="WHUG01000001">
    <property type="protein sequence ID" value="MQA37285.1"/>
    <property type="molecule type" value="Genomic_DNA"/>
</dbReference>
<sequence length="89" mass="9891">MHRHVGITALGEGGYGEVYEAWDTQLCRSVAIKCIKHVGGRSPGADLMREARLAASLRHAAFVKVYSLQVRSTPRSCPRIRARSLARWT</sequence>
<dbReference type="InterPro" id="IPR017441">
    <property type="entry name" value="Protein_kinase_ATP_BS"/>
</dbReference>
<dbReference type="AlphaFoldDB" id="A0A6A7MX28"/>
<feature type="binding site" evidence="1">
    <location>
        <position position="33"/>
    </location>
    <ligand>
        <name>ATP</name>
        <dbReference type="ChEBI" id="CHEBI:30616"/>
    </ligand>
</feature>
<keyword evidence="3" id="KW-0808">Transferase</keyword>
<dbReference type="Pfam" id="PF07714">
    <property type="entry name" value="PK_Tyr_Ser-Thr"/>
    <property type="match status" value="1"/>
</dbReference>
<dbReference type="GO" id="GO:0004672">
    <property type="term" value="F:protein kinase activity"/>
    <property type="evidence" value="ECO:0007669"/>
    <property type="project" value="InterPro"/>
</dbReference>
<evidence type="ECO:0000259" key="2">
    <source>
        <dbReference type="PROSITE" id="PS50011"/>
    </source>
</evidence>
<dbReference type="RefSeq" id="WP_152836624.1">
    <property type="nucleotide sequence ID" value="NZ_WHUG01000001.1"/>
</dbReference>
<name>A0A6A7MX28_9BURK</name>
<keyword evidence="4" id="KW-1185">Reference proteome</keyword>
<protein>
    <submittedName>
        <fullName evidence="3">Protein kinase</fullName>
    </submittedName>
</protein>
<evidence type="ECO:0000313" key="3">
    <source>
        <dbReference type="EMBL" id="MQA37285.1"/>
    </source>
</evidence>
<dbReference type="Gene3D" id="3.30.200.20">
    <property type="entry name" value="Phosphorylase Kinase, domain 1"/>
    <property type="match status" value="1"/>
</dbReference>
<feature type="domain" description="Protein kinase" evidence="2">
    <location>
        <begin position="4"/>
        <end position="89"/>
    </location>
</feature>
<comment type="caution">
    <text evidence="3">The sequence shown here is derived from an EMBL/GenBank/DDBJ whole genome shotgun (WGS) entry which is preliminary data.</text>
</comment>
<keyword evidence="1" id="KW-0547">Nucleotide-binding</keyword>
<organism evidence="3 4">
    <name type="scientific">Rugamonas aquatica</name>
    <dbReference type="NCBI Taxonomy" id="2743357"/>
    <lineage>
        <taxon>Bacteria</taxon>
        <taxon>Pseudomonadati</taxon>
        <taxon>Pseudomonadota</taxon>
        <taxon>Betaproteobacteria</taxon>
        <taxon>Burkholderiales</taxon>
        <taxon>Oxalobacteraceae</taxon>
        <taxon>Telluria group</taxon>
        <taxon>Rugamonas</taxon>
    </lineage>
</organism>
<evidence type="ECO:0000313" key="4">
    <source>
        <dbReference type="Proteomes" id="UP000440498"/>
    </source>
</evidence>
<dbReference type="Proteomes" id="UP000440498">
    <property type="component" value="Unassembled WGS sequence"/>
</dbReference>
<reference evidence="3 4" key="1">
    <citation type="submission" date="2019-10" db="EMBL/GenBank/DDBJ databases">
        <title>Two novel species isolated from a subtropical stream in China.</title>
        <authorList>
            <person name="Lu H."/>
        </authorList>
    </citation>
    <scope>NUCLEOTIDE SEQUENCE [LARGE SCALE GENOMIC DNA]</scope>
    <source>
        <strain evidence="3 4">FT29W</strain>
    </source>
</reference>
<accession>A0A6A7MX28</accession>
<gene>
    <name evidence="3" type="ORF">GEV02_03915</name>
</gene>
<dbReference type="InterPro" id="IPR011009">
    <property type="entry name" value="Kinase-like_dom_sf"/>
</dbReference>
<dbReference type="PROSITE" id="PS50011">
    <property type="entry name" value="PROTEIN_KINASE_DOM"/>
    <property type="match status" value="1"/>
</dbReference>
<keyword evidence="1" id="KW-0067">ATP-binding</keyword>
<dbReference type="InterPro" id="IPR001245">
    <property type="entry name" value="Ser-Thr/Tyr_kinase_cat_dom"/>
</dbReference>
<evidence type="ECO:0000256" key="1">
    <source>
        <dbReference type="PROSITE-ProRule" id="PRU10141"/>
    </source>
</evidence>